<keyword evidence="1" id="KW-0472">Membrane</keyword>
<dbReference type="EMBL" id="JBGMEK010000018">
    <property type="protein sequence ID" value="MFA0811309.1"/>
    <property type="molecule type" value="Genomic_DNA"/>
</dbReference>
<evidence type="ECO:0000256" key="1">
    <source>
        <dbReference type="SAM" id="Phobius"/>
    </source>
</evidence>
<evidence type="ECO:0000313" key="3">
    <source>
        <dbReference type="Proteomes" id="UP001569428"/>
    </source>
</evidence>
<feature type="transmembrane region" description="Helical" evidence="1">
    <location>
        <begin position="241"/>
        <end position="266"/>
    </location>
</feature>
<dbReference type="RefSeq" id="WP_371838875.1">
    <property type="nucleotide sequence ID" value="NZ_JBGMEK010000018.1"/>
</dbReference>
<keyword evidence="1" id="KW-1133">Transmembrane helix</keyword>
<feature type="transmembrane region" description="Helical" evidence="1">
    <location>
        <begin position="328"/>
        <end position="352"/>
    </location>
</feature>
<keyword evidence="1" id="KW-0812">Transmembrane</keyword>
<evidence type="ECO:0000313" key="2">
    <source>
        <dbReference type="EMBL" id="MFA0811309.1"/>
    </source>
</evidence>
<feature type="transmembrane region" description="Helical" evidence="1">
    <location>
        <begin position="211"/>
        <end position="229"/>
    </location>
</feature>
<sequence>MRLYFSGWVAVCLLVTCTLVTPLNSIAHELRPAYLQIEQLDAQRFGITWRVPARGQLRLSLDVQMDRSASPLYPPSGGFNMGVYTERWQIHHPNALSGLSIAIKGLEHTLTDALVRISWLDGREQIQRLMPDRPGFTVKAQEAHSQIALTYFYFGLEHILLGIDHLLFVLVLMLLCGGWRQLLLTITAFTLAHSITLAGAALGHISLPQAPVEAVITLSIVFTASEILAKQRGKRSMAIRFPWLVAFGFGLLHGLGFAGAVTDIGFPQGAVPLALLTFNLGVELGQLVFITIMASLFWALRCTHWRVQQWRFRGRQSIKENWNRDKAAVWITAPLTYTIGGIAFCWCLENILSLFP</sequence>
<protein>
    <submittedName>
        <fullName evidence="2">HupE/UreJ family protein</fullName>
    </submittedName>
</protein>
<keyword evidence="3" id="KW-1185">Reference proteome</keyword>
<feature type="transmembrane region" description="Helical" evidence="1">
    <location>
        <begin position="151"/>
        <end position="175"/>
    </location>
</feature>
<comment type="caution">
    <text evidence="2">The sequence shown here is derived from an EMBL/GenBank/DDBJ whole genome shotgun (WGS) entry which is preliminary data.</text>
</comment>
<accession>A0ABV4NZU7</accession>
<name>A0ABV4NZU7_9GAMM</name>
<organism evidence="2 3">
    <name type="scientific">Microbulbifer epialgicus</name>
    <dbReference type="NCBI Taxonomy" id="393907"/>
    <lineage>
        <taxon>Bacteria</taxon>
        <taxon>Pseudomonadati</taxon>
        <taxon>Pseudomonadota</taxon>
        <taxon>Gammaproteobacteria</taxon>
        <taxon>Cellvibrionales</taxon>
        <taxon>Microbulbiferaceae</taxon>
        <taxon>Microbulbifer</taxon>
    </lineage>
</organism>
<feature type="transmembrane region" description="Helical" evidence="1">
    <location>
        <begin position="182"/>
        <end position="205"/>
    </location>
</feature>
<dbReference type="Pfam" id="PF13795">
    <property type="entry name" value="HupE_UreJ_2"/>
    <property type="match status" value="1"/>
</dbReference>
<feature type="transmembrane region" description="Helical" evidence="1">
    <location>
        <begin position="286"/>
        <end position="307"/>
    </location>
</feature>
<reference evidence="2 3" key="1">
    <citation type="submission" date="2024-08" db="EMBL/GenBank/DDBJ databases">
        <authorList>
            <person name="Ishaq N."/>
        </authorList>
    </citation>
    <scope>NUCLEOTIDE SEQUENCE [LARGE SCALE GENOMIC DNA]</scope>
    <source>
        <strain evidence="2 3">DSM 18651</strain>
    </source>
</reference>
<dbReference type="Proteomes" id="UP001569428">
    <property type="component" value="Unassembled WGS sequence"/>
</dbReference>
<dbReference type="InterPro" id="IPR032809">
    <property type="entry name" value="Put_HupE_UreJ"/>
</dbReference>
<gene>
    <name evidence="2" type="ORF">ACCI49_10295</name>
</gene>
<proteinExistence type="predicted"/>